<feature type="non-terminal residue" evidence="1">
    <location>
        <position position="198"/>
    </location>
</feature>
<dbReference type="SUPFAM" id="SSF88697">
    <property type="entry name" value="PUA domain-like"/>
    <property type="match status" value="1"/>
</dbReference>
<protein>
    <recommendedName>
        <fullName evidence="2">EVE domain-containing protein</fullName>
    </recommendedName>
</protein>
<evidence type="ECO:0008006" key="2">
    <source>
        <dbReference type="Google" id="ProtNLM"/>
    </source>
</evidence>
<accession>X1RY35</accession>
<comment type="caution">
    <text evidence="1">The sequence shown here is derived from an EMBL/GenBank/DDBJ whole genome shotgun (WGS) entry which is preliminary data.</text>
</comment>
<name>X1RY35_9ZZZZ</name>
<proteinExistence type="predicted"/>
<sequence length="198" mass="22700">MRYWLVVGSAKNWETALLHGNIWGLKQTQRHLWESLSENDILLFYATKPVGGIIGHGFVQTKFKQDQPLWPNEITQHKVIWPLRFEFDVKSCLPPDKWTSEKIVSKELWPRAGFQLLSQNTGKKLVSSIGAVQYAVKDTEPLLVSEPTVEFVSVTAEKGRTLSSHDEVKKTLVQIGQLQNYICQEEYSFDIGKLDVVW</sequence>
<organism evidence="1">
    <name type="scientific">marine sediment metagenome</name>
    <dbReference type="NCBI Taxonomy" id="412755"/>
    <lineage>
        <taxon>unclassified sequences</taxon>
        <taxon>metagenomes</taxon>
        <taxon>ecological metagenomes</taxon>
    </lineage>
</organism>
<gene>
    <name evidence="1" type="ORF">S12H4_21783</name>
</gene>
<evidence type="ECO:0000313" key="1">
    <source>
        <dbReference type="EMBL" id="GAI85558.1"/>
    </source>
</evidence>
<dbReference type="Gene3D" id="3.10.590.10">
    <property type="entry name" value="ph1033 like domains"/>
    <property type="match status" value="1"/>
</dbReference>
<reference evidence="1" key="1">
    <citation type="journal article" date="2014" name="Front. Microbiol.">
        <title>High frequency of phylogenetically diverse reductive dehalogenase-homologous genes in deep subseafloor sedimentary metagenomes.</title>
        <authorList>
            <person name="Kawai M."/>
            <person name="Futagami T."/>
            <person name="Toyoda A."/>
            <person name="Takaki Y."/>
            <person name="Nishi S."/>
            <person name="Hori S."/>
            <person name="Arai W."/>
            <person name="Tsubouchi T."/>
            <person name="Morono Y."/>
            <person name="Uchiyama I."/>
            <person name="Ito T."/>
            <person name="Fujiyama A."/>
            <person name="Inagaki F."/>
            <person name="Takami H."/>
        </authorList>
    </citation>
    <scope>NUCLEOTIDE SEQUENCE</scope>
    <source>
        <strain evidence="1">Expedition CK06-06</strain>
    </source>
</reference>
<dbReference type="EMBL" id="BARW01011258">
    <property type="protein sequence ID" value="GAI85558.1"/>
    <property type="molecule type" value="Genomic_DNA"/>
</dbReference>
<dbReference type="InterPro" id="IPR015947">
    <property type="entry name" value="PUA-like_sf"/>
</dbReference>
<dbReference type="AlphaFoldDB" id="X1RY35"/>